<feature type="transmembrane region" description="Helical" evidence="1">
    <location>
        <begin position="162"/>
        <end position="181"/>
    </location>
</feature>
<proteinExistence type="predicted"/>
<name>A0A150M9C9_9BACI</name>
<feature type="transmembrane region" description="Helical" evidence="1">
    <location>
        <begin position="44"/>
        <end position="67"/>
    </location>
</feature>
<feature type="transmembrane region" description="Helical" evidence="1">
    <location>
        <begin position="206"/>
        <end position="227"/>
    </location>
</feature>
<feature type="transmembrane region" description="Helical" evidence="1">
    <location>
        <begin position="234"/>
        <end position="256"/>
    </location>
</feature>
<protein>
    <submittedName>
        <fullName evidence="2">Uncharacterized protein</fullName>
    </submittedName>
</protein>
<evidence type="ECO:0000313" key="2">
    <source>
        <dbReference type="EMBL" id="KYD21016.1"/>
    </source>
</evidence>
<keyword evidence="1" id="KW-0472">Membrane</keyword>
<dbReference type="EMBL" id="LQYT01000024">
    <property type="protein sequence ID" value="KYD21016.1"/>
    <property type="molecule type" value="Genomic_DNA"/>
</dbReference>
<dbReference type="OrthoDB" id="2786532at2"/>
<keyword evidence="1" id="KW-0812">Transmembrane</keyword>
<comment type="caution">
    <text evidence="2">The sequence shown here is derived from an EMBL/GenBank/DDBJ whole genome shotgun (WGS) entry which is preliminary data.</text>
</comment>
<feature type="transmembrane region" description="Helical" evidence="1">
    <location>
        <begin position="17"/>
        <end position="38"/>
    </location>
</feature>
<organism evidence="2 3">
    <name type="scientific">Caldibacillus debilis</name>
    <dbReference type="NCBI Taxonomy" id="301148"/>
    <lineage>
        <taxon>Bacteria</taxon>
        <taxon>Bacillati</taxon>
        <taxon>Bacillota</taxon>
        <taxon>Bacilli</taxon>
        <taxon>Bacillales</taxon>
        <taxon>Bacillaceae</taxon>
        <taxon>Caldibacillus</taxon>
    </lineage>
</organism>
<sequence length="628" mass="73375">MFSYTKNIIAIILKDKFYILSFLLFFLIYTIYLFNPYINNSGDFIVLSEYALIAGCVFTFIWGVWGFKRFFSKALKGEIINNDKKIKGVLILSLNIIYFIIQIIIILLLIIYYNFFIFNFSINMSIHIFLLYSNYLLVPLIISLLFSNYLSILYFKESINKKITFSILLILFLIAIIYIQLHNQHFSLFYLVEKHFYNPFTGITEFSLAMISKTLMLLSVCLSVILIIKRKNKLFIHISFMITVILIASIFCFYIAPKQNLKEYYIKNFINNMILVESVNNKKFSLHSDDPQYNIDEYSVEIIDDSPMTFNVDVFIKDVKSSQINFFLNNAFEIKSISSGNDHLSFIQDGNSVTVHLNSVKDQTLTFKYEGWGTALNPVNSDYIFLPYFFKWLPTNNMSFDYVFNGNSLDYHPFGEKCKNINNLKSDIKDLIIQESNLGQCLSIFKGDFISKDVSNITFHIPKVWSGSIEGLEKYLKMKEELLDFFNKEFNQNKVIPTSIIILPRFEDSPDMSLNDIWMNGNNEIILINPFLNINETPLFEHLYDTTILSAPFALMRDNIDENNFSETKVFSGLFAIHFTKTMGYTINDELLSRIYNILPKKYTNFSELNEELREDILHSVYDSILKK</sequence>
<feature type="transmembrane region" description="Helical" evidence="1">
    <location>
        <begin position="135"/>
        <end position="155"/>
    </location>
</feature>
<dbReference type="RefSeq" id="WP_061568384.1">
    <property type="nucleotide sequence ID" value="NZ_LQYT01000024.1"/>
</dbReference>
<feature type="transmembrane region" description="Helical" evidence="1">
    <location>
        <begin position="88"/>
        <end position="115"/>
    </location>
</feature>
<evidence type="ECO:0000313" key="3">
    <source>
        <dbReference type="Proteomes" id="UP000075683"/>
    </source>
</evidence>
<dbReference type="AlphaFoldDB" id="A0A150M9C9"/>
<gene>
    <name evidence="2" type="ORF">B4135_1740</name>
</gene>
<accession>A0A150M9C9</accession>
<dbReference type="Proteomes" id="UP000075683">
    <property type="component" value="Unassembled WGS sequence"/>
</dbReference>
<evidence type="ECO:0000256" key="1">
    <source>
        <dbReference type="SAM" id="Phobius"/>
    </source>
</evidence>
<keyword evidence="1" id="KW-1133">Transmembrane helix</keyword>
<reference evidence="2 3" key="1">
    <citation type="submission" date="2016-01" db="EMBL/GenBank/DDBJ databases">
        <title>Draft Genome Sequences of Seven Thermophilic Sporeformers Isolated from Foods.</title>
        <authorList>
            <person name="Berendsen E.M."/>
            <person name="Wells-Bennik M.H."/>
            <person name="Krawcyk A.O."/>
            <person name="De Jong A."/>
            <person name="Holsappel S."/>
            <person name="Eijlander R.T."/>
            <person name="Kuipers O.P."/>
        </authorList>
    </citation>
    <scope>NUCLEOTIDE SEQUENCE [LARGE SCALE GENOMIC DNA]</scope>
    <source>
        <strain evidence="2 3">B4135</strain>
    </source>
</reference>